<proteinExistence type="predicted"/>
<protein>
    <submittedName>
        <fullName evidence="1">Uncharacterized protein</fullName>
    </submittedName>
</protein>
<evidence type="ECO:0000313" key="2">
    <source>
        <dbReference type="Proteomes" id="UP000683511"/>
    </source>
</evidence>
<dbReference type="EMBL" id="CP021056">
    <property type="protein sequence ID" value="QXE23747.1"/>
    <property type="molecule type" value="Genomic_DNA"/>
</dbReference>
<accession>A0A975T944</accession>
<keyword evidence="2" id="KW-1185">Reference proteome</keyword>
<sequence>MFHLKPADGAIGAHTKIVRNVYDDFKKLAYKIAEITQVKILNI</sequence>
<evidence type="ECO:0000313" key="1">
    <source>
        <dbReference type="EMBL" id="QXE23747.1"/>
    </source>
</evidence>
<reference evidence="1" key="1">
    <citation type="submission" date="2017-04" db="EMBL/GenBank/DDBJ databases">
        <title>Genome deletions in a multicellular cyanobacterial endosymbiont for morphological adaptation in marine diatoms.</title>
        <authorList>
            <person name="Wang Y."/>
            <person name="Gao H."/>
            <person name="Li R."/>
            <person name="Xu X."/>
        </authorList>
    </citation>
    <scope>NUCLEOTIDE SEQUENCE</scope>
    <source>
        <strain evidence="1">FACHB 800</strain>
    </source>
</reference>
<dbReference type="KEGG" id="rsin:B6N60_02438"/>
<dbReference type="RefSeq" id="WP_277925186.1">
    <property type="nucleotide sequence ID" value="NZ_JACJTT010000014.1"/>
</dbReference>
<dbReference type="Proteomes" id="UP000683511">
    <property type="component" value="Chromosome"/>
</dbReference>
<dbReference type="AlphaFoldDB" id="A0A975T944"/>
<name>A0A975T944_9NOST</name>
<gene>
    <name evidence="1" type="ORF">B6N60_02438</name>
</gene>
<organism evidence="1 2">
    <name type="scientific">Richelia sinica FACHB-800</name>
    <dbReference type="NCBI Taxonomy" id="1357546"/>
    <lineage>
        <taxon>Bacteria</taxon>
        <taxon>Bacillati</taxon>
        <taxon>Cyanobacteriota</taxon>
        <taxon>Cyanophyceae</taxon>
        <taxon>Nostocales</taxon>
        <taxon>Nostocaceae</taxon>
        <taxon>Richelia</taxon>
    </lineage>
</organism>